<dbReference type="SUPFAM" id="SSF56219">
    <property type="entry name" value="DNase I-like"/>
    <property type="match status" value="1"/>
</dbReference>
<dbReference type="InterPro" id="IPR036691">
    <property type="entry name" value="Endo/exonu/phosph_ase_sf"/>
</dbReference>
<accession>A0A0N7MKY4</accession>
<dbReference type="OrthoDB" id="428734at2759"/>
<evidence type="ECO:0000313" key="2">
    <source>
        <dbReference type="EMBL" id="CUS20767.1"/>
    </source>
</evidence>
<dbReference type="PANTHER" id="PTHR12121:SF11">
    <property type="entry name" value="RNA EXONUCLEASE NGL1"/>
    <property type="match status" value="1"/>
</dbReference>
<dbReference type="InterPro" id="IPR005135">
    <property type="entry name" value="Endo/exonuclease/phosphatase"/>
</dbReference>
<name>A0A0N7MKY4_9SACH</name>
<feature type="domain" description="Endonuclease/exonuclease/phosphatase" evidence="1">
    <location>
        <begin position="33"/>
        <end position="357"/>
    </location>
</feature>
<evidence type="ECO:0000259" key="1">
    <source>
        <dbReference type="Pfam" id="PF03372"/>
    </source>
</evidence>
<dbReference type="GO" id="GO:0000175">
    <property type="term" value="F:3'-5'-RNA exonuclease activity"/>
    <property type="evidence" value="ECO:0007669"/>
    <property type="project" value="TreeGrafter"/>
</dbReference>
<gene>
    <name evidence="2" type="ORF">LAQU0_S01e14202g</name>
</gene>
<proteinExistence type="predicted"/>
<evidence type="ECO:0000313" key="3">
    <source>
        <dbReference type="Proteomes" id="UP000236544"/>
    </source>
</evidence>
<organism evidence="2 3">
    <name type="scientific">Lachancea quebecensis</name>
    <dbReference type="NCBI Taxonomy" id="1654605"/>
    <lineage>
        <taxon>Eukaryota</taxon>
        <taxon>Fungi</taxon>
        <taxon>Dikarya</taxon>
        <taxon>Ascomycota</taxon>
        <taxon>Saccharomycotina</taxon>
        <taxon>Saccharomycetes</taxon>
        <taxon>Saccharomycetales</taxon>
        <taxon>Saccharomycetaceae</taxon>
        <taxon>Lachancea</taxon>
    </lineage>
</organism>
<dbReference type="InterPro" id="IPR050410">
    <property type="entry name" value="CCR4/nocturin_mRNA_transcr"/>
</dbReference>
<dbReference type="EMBL" id="LN890560">
    <property type="protein sequence ID" value="CUS20767.1"/>
    <property type="molecule type" value="Genomic_DNA"/>
</dbReference>
<dbReference type="Proteomes" id="UP000236544">
    <property type="component" value="Unassembled WGS sequence"/>
</dbReference>
<reference evidence="3" key="1">
    <citation type="submission" date="2015-10" db="EMBL/GenBank/DDBJ databases">
        <authorList>
            <person name="Devillers H."/>
        </authorList>
    </citation>
    <scope>NUCLEOTIDE SEQUENCE [LARGE SCALE GENOMIC DNA]</scope>
</reference>
<protein>
    <submittedName>
        <fullName evidence="2">LAQU0S01e14202g1_1</fullName>
    </submittedName>
</protein>
<dbReference type="Pfam" id="PF03372">
    <property type="entry name" value="Exo_endo_phos"/>
    <property type="match status" value="1"/>
</dbReference>
<sequence>MFTRKLLPVSNSVLKPSLPEIKNSVSRSTFTLMTYNMLSPYYMWPQVYTYVPEKYKDWSYRHRLLEREILNLYRADIMCVQELTCKDYEGFWKNHFKTKMNYGSSYIAKTPPKYWKRPQDEMDGVGIFYNLDKFEHISTSSIYLNDLIGLFNISELNYLKSTIITLTNGAGEPIDKDSLLNVLHARNQVSLFVSLVHKETRTLFVVVNTHLYWKYDEVKLCQCLTIMRKLHRVIKSLLMGMEGATYSKVKILFAGDLNSTPDSPVVKFLKGESVHRADLSLINPLRPYLNRYIYQDTPADLFEHTCYSGKLKGIFDYIWYHDKDFKLKRILSGAEVSQELRELQEFGLPNKDHPSDHIPVLTELELLD</sequence>
<dbReference type="PANTHER" id="PTHR12121">
    <property type="entry name" value="CARBON CATABOLITE REPRESSOR PROTEIN 4"/>
    <property type="match status" value="1"/>
</dbReference>
<dbReference type="Gene3D" id="3.60.10.10">
    <property type="entry name" value="Endonuclease/exonuclease/phosphatase"/>
    <property type="match status" value="1"/>
</dbReference>
<dbReference type="AlphaFoldDB" id="A0A0N7MKY4"/>
<keyword evidence="3" id="KW-1185">Reference proteome</keyword>